<dbReference type="EMBL" id="NNRN01000037">
    <property type="protein sequence ID" value="OYR31692.1"/>
    <property type="molecule type" value="Genomic_DNA"/>
</dbReference>
<evidence type="ECO:0000313" key="2">
    <source>
        <dbReference type="Proteomes" id="UP000216363"/>
    </source>
</evidence>
<sequence length="59" mass="6295">MVAEGQAFPAKAIKIGSFEEGVAPLRPHQVGDKICSPLINDDKQDIFSGHVGLVISEAY</sequence>
<evidence type="ECO:0000313" key="1">
    <source>
        <dbReference type="EMBL" id="OYR31692.1"/>
    </source>
</evidence>
<accession>A0A256GX23</accession>
<dbReference type="AlphaFoldDB" id="A0A256GX23"/>
<dbReference type="Proteomes" id="UP000216363">
    <property type="component" value="Unassembled WGS sequence"/>
</dbReference>
<name>A0A256GX23_9HYPH</name>
<protein>
    <submittedName>
        <fullName evidence="1">Uncharacterized protein</fullName>
    </submittedName>
</protein>
<organism evidence="1 2">
    <name type="scientific">Brucella lupini</name>
    <dbReference type="NCBI Taxonomy" id="255457"/>
    <lineage>
        <taxon>Bacteria</taxon>
        <taxon>Pseudomonadati</taxon>
        <taxon>Pseudomonadota</taxon>
        <taxon>Alphaproteobacteria</taxon>
        <taxon>Hyphomicrobiales</taxon>
        <taxon>Brucellaceae</taxon>
        <taxon>Brucella/Ochrobactrum group</taxon>
        <taxon>Brucella</taxon>
    </lineage>
</organism>
<comment type="caution">
    <text evidence="1">The sequence shown here is derived from an EMBL/GenBank/DDBJ whole genome shotgun (WGS) entry which is preliminary data.</text>
</comment>
<proteinExistence type="predicted"/>
<reference evidence="1 2" key="1">
    <citation type="submission" date="2017-07" db="EMBL/GenBank/DDBJ databases">
        <title>Draft genome of Ochrobactrum lupini type strain LUP21.</title>
        <authorList>
            <person name="Krzyzanowska D.M."/>
            <person name="Jafra S."/>
        </authorList>
    </citation>
    <scope>NUCLEOTIDE SEQUENCE [LARGE SCALE GENOMIC DNA]</scope>
    <source>
        <strain evidence="1 2">LUP21</strain>
    </source>
</reference>
<gene>
    <name evidence="1" type="ORF">CES86_0736</name>
</gene>